<dbReference type="Proteomes" id="UP000317778">
    <property type="component" value="Unassembled WGS sequence"/>
</dbReference>
<evidence type="ECO:0000256" key="2">
    <source>
        <dbReference type="ARBA" id="ARBA00022741"/>
    </source>
</evidence>
<dbReference type="SMART" id="SM00220">
    <property type="entry name" value="S_TKc"/>
    <property type="match status" value="1"/>
</dbReference>
<evidence type="ECO:0000259" key="15">
    <source>
        <dbReference type="PROSITE" id="PS51217"/>
    </source>
</evidence>
<dbReference type="CDD" id="cd14014">
    <property type="entry name" value="STKc_PknB_like"/>
    <property type="match status" value="1"/>
</dbReference>
<dbReference type="PANTHER" id="PTHR11070:SF2">
    <property type="entry name" value="ATP-DEPENDENT DNA HELICASE SRS2"/>
    <property type="match status" value="1"/>
</dbReference>
<dbReference type="PROSITE" id="PS00108">
    <property type="entry name" value="PROTEIN_KINASE_ST"/>
    <property type="match status" value="1"/>
</dbReference>
<gene>
    <name evidence="16" type="ORF">CEE36_01485</name>
</gene>
<dbReference type="PROSITE" id="PS50011">
    <property type="entry name" value="PROTEIN_KINASE_DOM"/>
    <property type="match status" value="1"/>
</dbReference>
<evidence type="ECO:0000256" key="5">
    <source>
        <dbReference type="ARBA" id="ARBA00022840"/>
    </source>
</evidence>
<evidence type="ECO:0000259" key="14">
    <source>
        <dbReference type="PROSITE" id="PS51198"/>
    </source>
</evidence>
<evidence type="ECO:0000313" key="16">
    <source>
        <dbReference type="EMBL" id="TKJ44442.1"/>
    </source>
</evidence>
<dbReference type="AlphaFoldDB" id="A0A532VBB2"/>
<sequence length="872" mass="98393">MIRQTLGKYRILRWLGGGQFGDVYLAHDTILGMDFALKVSRMRPSDIQMLKDEARLLAGLSHPNVVRFYSVDRIEGQFVLVTEFVQGSSLRDKLDQGRLDIADALRITRQVLSALDYAHAKGVIHRDLKPENILLTEDAEVKVADFGLARFLKKGSLAASVAGTPFYMSPEAWSGRFLPSSDLWSVGVILYEMLTGVLPFQGEHYEEIRAKLMNEAPTDPVRLRPQIPKTITGTILSLLAKDAQARPQTAAEVLKALEARGHRAVPSGVSAKQSLVEGITLTAEQRDIVESAENRLLVVGAAGTGKTTLLVHRAYYLTKQSISPDKLLFLAFSRRAAEEMRRRLERLLGSGLPDVWIETVHSFGWRLLRIEGWRLDLSPEFKVANPSEILHIISKKWGRNRARALADSLANLRLAGKTLKDYPARTPSDKQIRDFWQDYEEAKKQKEAVDFDDLLIKTVQLLEQDSQIRDQWRSKFLHILADELQDLHPLQFKLLRLVCGPDTGLFLTGDATQSIYAWRGADPRLIEAAKRVFAPIERHKLNASFRMGTEFIKVAGNLMAHSQDSSGVPHLSLAKNAGHFELYKSRGVADEARFVVERIKGLMQEKGYLPSDFGVLYRINSYSRAFEEALSSEPIPYSVIGSEPFYEREEVCNLLAILAFMRERSFSPSIPSWQWLLSLKPETNPLIVEEGILKLSPQAKSRSRRSIEQFFEGLAEWSKRADEVTPTDLLEFIRNAKVTKRCFSSQAASEALEELKEASSRFGKGELGLFLDHVALLEDLELAQWSRDAVKLLSIHSAKGLEFKVVFLTGLLEGLLPLTRSLADPDALEEERRLCYVAITRCLDELYVSMPARRFRQPTRPSRFLLQMLGLV</sequence>
<dbReference type="GO" id="GO:0016887">
    <property type="term" value="F:ATP hydrolysis activity"/>
    <property type="evidence" value="ECO:0007669"/>
    <property type="project" value="RHEA"/>
</dbReference>
<dbReference type="SUPFAM" id="SSF52540">
    <property type="entry name" value="P-loop containing nucleoside triphosphate hydrolases"/>
    <property type="match status" value="1"/>
</dbReference>
<comment type="similarity">
    <text evidence="1">Belongs to the helicase family. UvrD subfamily.</text>
</comment>
<feature type="domain" description="UvrD-like helicase ATP-binding" evidence="14">
    <location>
        <begin position="279"/>
        <end position="548"/>
    </location>
</feature>
<keyword evidence="4 11" id="KW-0347">Helicase</keyword>
<dbReference type="EC" id="5.6.2.4" evidence="9"/>
<feature type="binding site" evidence="12">
    <location>
        <position position="38"/>
    </location>
    <ligand>
        <name>ATP</name>
        <dbReference type="ChEBI" id="CHEBI:30616"/>
    </ligand>
</feature>
<dbReference type="InterPro" id="IPR000212">
    <property type="entry name" value="DNA_helicase_UvrD/REP"/>
</dbReference>
<evidence type="ECO:0000256" key="10">
    <source>
        <dbReference type="ARBA" id="ARBA00048988"/>
    </source>
</evidence>
<dbReference type="GO" id="GO:0005524">
    <property type="term" value="F:ATP binding"/>
    <property type="evidence" value="ECO:0007669"/>
    <property type="project" value="UniProtKB-UniRule"/>
</dbReference>
<name>A0A532VBB2_UNCT6</name>
<dbReference type="GO" id="GO:0043138">
    <property type="term" value="F:3'-5' DNA helicase activity"/>
    <property type="evidence" value="ECO:0007669"/>
    <property type="project" value="UniProtKB-EC"/>
</dbReference>
<comment type="caution">
    <text evidence="16">The sequence shown here is derived from an EMBL/GenBank/DDBJ whole genome shotgun (WGS) entry which is preliminary data.</text>
</comment>
<dbReference type="InterPro" id="IPR000719">
    <property type="entry name" value="Prot_kinase_dom"/>
</dbReference>
<evidence type="ECO:0000256" key="4">
    <source>
        <dbReference type="ARBA" id="ARBA00022806"/>
    </source>
</evidence>
<keyword evidence="2 11" id="KW-0547">Nucleotide-binding</keyword>
<keyword evidence="7" id="KW-0413">Isomerase</keyword>
<dbReference type="Gene3D" id="1.10.486.10">
    <property type="entry name" value="PCRA, domain 4"/>
    <property type="match status" value="2"/>
</dbReference>
<comment type="catalytic activity">
    <reaction evidence="8">
        <text>Couples ATP hydrolysis with the unwinding of duplex DNA by translocating in the 3'-5' direction.</text>
        <dbReference type="EC" id="5.6.2.4"/>
    </reaction>
</comment>
<dbReference type="PROSITE" id="PS51217">
    <property type="entry name" value="UVRD_HELICASE_CTER"/>
    <property type="match status" value="1"/>
</dbReference>
<dbReference type="Pfam" id="PF00580">
    <property type="entry name" value="UvrD-helicase"/>
    <property type="match status" value="1"/>
</dbReference>
<dbReference type="SUPFAM" id="SSF56112">
    <property type="entry name" value="Protein kinase-like (PK-like)"/>
    <property type="match status" value="1"/>
</dbReference>
<dbReference type="InterPro" id="IPR014016">
    <property type="entry name" value="UvrD-like_ATP-bd"/>
</dbReference>
<dbReference type="Gene3D" id="3.40.50.300">
    <property type="entry name" value="P-loop containing nucleotide triphosphate hydrolases"/>
    <property type="match status" value="3"/>
</dbReference>
<dbReference type="InterPro" id="IPR017441">
    <property type="entry name" value="Protein_kinase_ATP_BS"/>
</dbReference>
<evidence type="ECO:0000259" key="13">
    <source>
        <dbReference type="PROSITE" id="PS50011"/>
    </source>
</evidence>
<protein>
    <recommendedName>
        <fullName evidence="9">DNA 3'-5' helicase</fullName>
        <ecNumber evidence="9">5.6.2.4</ecNumber>
    </recommendedName>
</protein>
<evidence type="ECO:0000256" key="6">
    <source>
        <dbReference type="ARBA" id="ARBA00023125"/>
    </source>
</evidence>
<dbReference type="Gene3D" id="1.10.10.160">
    <property type="match status" value="1"/>
</dbReference>
<evidence type="ECO:0000256" key="9">
    <source>
        <dbReference type="ARBA" id="ARBA00034808"/>
    </source>
</evidence>
<dbReference type="Gene3D" id="3.30.200.20">
    <property type="entry name" value="Phosphorylase Kinase, domain 1"/>
    <property type="match status" value="1"/>
</dbReference>
<dbReference type="GO" id="GO:0000725">
    <property type="term" value="P:recombinational repair"/>
    <property type="evidence" value="ECO:0007669"/>
    <property type="project" value="TreeGrafter"/>
</dbReference>
<evidence type="ECO:0000256" key="8">
    <source>
        <dbReference type="ARBA" id="ARBA00034617"/>
    </source>
</evidence>
<dbReference type="InterPro" id="IPR014017">
    <property type="entry name" value="DNA_helicase_UvrD-like_C"/>
</dbReference>
<dbReference type="InterPro" id="IPR027417">
    <property type="entry name" value="P-loop_NTPase"/>
</dbReference>
<dbReference type="InterPro" id="IPR013986">
    <property type="entry name" value="DExx_box_DNA_helicase_dom_sf"/>
</dbReference>
<organism evidence="16 17">
    <name type="scientific">candidate division TA06 bacterium B3_TA06</name>
    <dbReference type="NCBI Taxonomy" id="2012487"/>
    <lineage>
        <taxon>Bacteria</taxon>
        <taxon>Bacteria division TA06</taxon>
    </lineage>
</organism>
<dbReference type="PROSITE" id="PS00107">
    <property type="entry name" value="PROTEIN_KINASE_ATP"/>
    <property type="match status" value="1"/>
</dbReference>
<proteinExistence type="inferred from homology"/>
<dbReference type="EMBL" id="NJBO01000001">
    <property type="protein sequence ID" value="TKJ44442.1"/>
    <property type="molecule type" value="Genomic_DNA"/>
</dbReference>
<keyword evidence="6" id="KW-0238">DNA-binding</keyword>
<feature type="domain" description="Protein kinase" evidence="13">
    <location>
        <begin position="9"/>
        <end position="265"/>
    </location>
</feature>
<dbReference type="GO" id="GO:0003677">
    <property type="term" value="F:DNA binding"/>
    <property type="evidence" value="ECO:0007669"/>
    <property type="project" value="UniProtKB-KW"/>
</dbReference>
<feature type="binding site" evidence="11">
    <location>
        <begin position="300"/>
        <end position="307"/>
    </location>
    <ligand>
        <name>ATP</name>
        <dbReference type="ChEBI" id="CHEBI:30616"/>
    </ligand>
</feature>
<evidence type="ECO:0000256" key="7">
    <source>
        <dbReference type="ARBA" id="ARBA00023235"/>
    </source>
</evidence>
<reference evidence="16 17" key="1">
    <citation type="submission" date="2017-06" db="EMBL/GenBank/DDBJ databases">
        <title>Novel microbial phyla capable of carbon fixation and sulfur reduction in deep-sea sediments.</title>
        <authorList>
            <person name="Huang J."/>
            <person name="Baker B."/>
            <person name="Wang Y."/>
        </authorList>
    </citation>
    <scope>NUCLEOTIDE SEQUENCE [LARGE SCALE GENOMIC DNA]</scope>
    <source>
        <strain evidence="16">B3_TA06</strain>
    </source>
</reference>
<comment type="catalytic activity">
    <reaction evidence="10">
        <text>ATP + H2O = ADP + phosphate + H(+)</text>
        <dbReference type="Rhea" id="RHEA:13065"/>
        <dbReference type="ChEBI" id="CHEBI:15377"/>
        <dbReference type="ChEBI" id="CHEBI:15378"/>
        <dbReference type="ChEBI" id="CHEBI:30616"/>
        <dbReference type="ChEBI" id="CHEBI:43474"/>
        <dbReference type="ChEBI" id="CHEBI:456216"/>
        <dbReference type="EC" id="5.6.2.4"/>
    </reaction>
</comment>
<dbReference type="Gene3D" id="1.10.510.10">
    <property type="entry name" value="Transferase(Phosphotransferase) domain 1"/>
    <property type="match status" value="1"/>
</dbReference>
<dbReference type="Pfam" id="PF00069">
    <property type="entry name" value="Pkinase"/>
    <property type="match status" value="1"/>
</dbReference>
<dbReference type="InterPro" id="IPR011009">
    <property type="entry name" value="Kinase-like_dom_sf"/>
</dbReference>
<evidence type="ECO:0000313" key="17">
    <source>
        <dbReference type="Proteomes" id="UP000317778"/>
    </source>
</evidence>
<evidence type="ECO:0000256" key="1">
    <source>
        <dbReference type="ARBA" id="ARBA00009922"/>
    </source>
</evidence>
<evidence type="ECO:0000256" key="11">
    <source>
        <dbReference type="PROSITE-ProRule" id="PRU00560"/>
    </source>
</evidence>
<evidence type="ECO:0000256" key="12">
    <source>
        <dbReference type="PROSITE-ProRule" id="PRU10141"/>
    </source>
</evidence>
<dbReference type="CDD" id="cd17932">
    <property type="entry name" value="DEXQc_UvrD"/>
    <property type="match status" value="1"/>
</dbReference>
<evidence type="ECO:0000256" key="3">
    <source>
        <dbReference type="ARBA" id="ARBA00022801"/>
    </source>
</evidence>
<feature type="domain" description="UvrD-like helicase C-terminal" evidence="15">
    <location>
        <begin position="549"/>
        <end position="800"/>
    </location>
</feature>
<dbReference type="Pfam" id="PF13361">
    <property type="entry name" value="UvrD_C"/>
    <property type="match status" value="2"/>
</dbReference>
<dbReference type="PROSITE" id="PS51198">
    <property type="entry name" value="UVRD_HELICASE_ATP_BIND"/>
    <property type="match status" value="1"/>
</dbReference>
<accession>A0A532VBB2</accession>
<keyword evidence="3 11" id="KW-0378">Hydrolase</keyword>
<dbReference type="InterPro" id="IPR008271">
    <property type="entry name" value="Ser/Thr_kinase_AS"/>
</dbReference>
<dbReference type="PANTHER" id="PTHR11070">
    <property type="entry name" value="UVRD / RECB / PCRA DNA HELICASE FAMILY MEMBER"/>
    <property type="match status" value="1"/>
</dbReference>
<keyword evidence="5 11" id="KW-0067">ATP-binding</keyword>
<dbReference type="GO" id="GO:0004672">
    <property type="term" value="F:protein kinase activity"/>
    <property type="evidence" value="ECO:0007669"/>
    <property type="project" value="InterPro"/>
</dbReference>